<dbReference type="Proteomes" id="UP000281738">
    <property type="component" value="Unassembled WGS sequence"/>
</dbReference>
<name>A0A3N2CRM0_9ACTN</name>
<comment type="caution">
    <text evidence="1">The sequence shown here is derived from an EMBL/GenBank/DDBJ whole genome shotgun (WGS) entry which is preliminary data.</text>
</comment>
<protein>
    <submittedName>
        <fullName evidence="1">Uncharacterized protein</fullName>
    </submittedName>
</protein>
<evidence type="ECO:0000313" key="2">
    <source>
        <dbReference type="Proteomes" id="UP000281738"/>
    </source>
</evidence>
<accession>A0A3N2CRM0</accession>
<reference evidence="1 2" key="1">
    <citation type="submission" date="2018-11" db="EMBL/GenBank/DDBJ databases">
        <title>Sequencing the genomes of 1000 actinobacteria strains.</title>
        <authorList>
            <person name="Klenk H.-P."/>
        </authorList>
    </citation>
    <scope>NUCLEOTIDE SEQUENCE [LARGE SCALE GENOMIC DNA]</scope>
    <source>
        <strain evidence="1 2">DSM 12652</strain>
    </source>
</reference>
<dbReference type="EMBL" id="RKHO01000001">
    <property type="protein sequence ID" value="ROR90187.1"/>
    <property type="molecule type" value="Genomic_DNA"/>
</dbReference>
<proteinExistence type="predicted"/>
<keyword evidence="2" id="KW-1185">Reference proteome</keyword>
<sequence>MRRHPPGVIALPASLRHLLDEQGGLVARAQVLEGGHQVHDVRRWVRQRLLTPVHEGVYVGHTGPLTWHQRSVAAVLYAAPAALHGCCVLRAVHGPGWRGHDDHGPVHVAVDVSRRVARQPGVVVHRVAGMHERTLWHLCPPRMRVEEAVLDVASTAVDDFAAVQVVAAAVGARSTTAARLNEALSRRTRIARRVFLRALIEDVAQGACSVLEVAYLRDVERAHGLPRGRRQAPRPDRPGLRDVLYVEQETIVELDGRLDHTRLADRDADLDRDLQALTDGLVTARVGWGQAVRRTCRTARALGSLLRARGWAGEPTACTRCP</sequence>
<dbReference type="AlphaFoldDB" id="A0A3N2CRM0"/>
<dbReference type="OrthoDB" id="5146042at2"/>
<gene>
    <name evidence="1" type="ORF">EDD33_1022</name>
</gene>
<organism evidence="1 2">
    <name type="scientific">Nocardioides aurantiacus</name>
    <dbReference type="NCBI Taxonomy" id="86796"/>
    <lineage>
        <taxon>Bacteria</taxon>
        <taxon>Bacillati</taxon>
        <taxon>Actinomycetota</taxon>
        <taxon>Actinomycetes</taxon>
        <taxon>Propionibacteriales</taxon>
        <taxon>Nocardioidaceae</taxon>
        <taxon>Nocardioides</taxon>
    </lineage>
</organism>
<evidence type="ECO:0000313" key="1">
    <source>
        <dbReference type="EMBL" id="ROR90187.1"/>
    </source>
</evidence>